<dbReference type="EC" id="2.7.1.176" evidence="2"/>
<evidence type="ECO:0000256" key="2">
    <source>
        <dbReference type="ARBA" id="ARBA00011963"/>
    </source>
</evidence>
<dbReference type="Gene3D" id="3.40.50.300">
    <property type="entry name" value="P-loop containing nucleotide triphosphate hydrolases"/>
    <property type="match status" value="1"/>
</dbReference>
<protein>
    <recommendedName>
        <fullName evidence="5">UDP-N-acetylglucosamine kinase</fullName>
        <ecNumber evidence="2">2.7.1.176</ecNumber>
    </recommendedName>
    <alternativeName>
        <fullName evidence="5">UDP-N-acetylglucosamine kinase</fullName>
    </alternativeName>
</protein>
<gene>
    <name evidence="8" type="ordered locus">HMPREF0421_21171</name>
</gene>
<dbReference type="AlphaFoldDB" id="E3D783"/>
<organism evidence="8 9">
    <name type="scientific">Gardnerella vaginalis (strain ATCC 14019 / 317)</name>
    <dbReference type="NCBI Taxonomy" id="525284"/>
    <lineage>
        <taxon>Bacteria</taxon>
        <taxon>Bacillati</taxon>
        <taxon>Actinomycetota</taxon>
        <taxon>Actinomycetes</taxon>
        <taxon>Bifidobacteriales</taxon>
        <taxon>Bifidobacteriaceae</taxon>
        <taxon>Gardnerella</taxon>
    </lineage>
</organism>
<evidence type="ECO:0000259" key="7">
    <source>
        <dbReference type="Pfam" id="PF06414"/>
    </source>
</evidence>
<dbReference type="KEGG" id="gvg:HMPREF0421_21171"/>
<dbReference type="PATRIC" id="fig|525284.18.peg.1152"/>
<comment type="catalytic activity">
    <reaction evidence="6">
        <text>UDP-N-acetyl-alpha-D-glucosamine + ATP = UDP-N-acetyl-alpha-D-glucosamine 3'-phosphate + ADP + H(+)</text>
        <dbReference type="Rhea" id="RHEA:32671"/>
        <dbReference type="ChEBI" id="CHEBI:15378"/>
        <dbReference type="ChEBI" id="CHEBI:30616"/>
        <dbReference type="ChEBI" id="CHEBI:57705"/>
        <dbReference type="ChEBI" id="CHEBI:64353"/>
        <dbReference type="ChEBI" id="CHEBI:456216"/>
        <dbReference type="EC" id="2.7.1.176"/>
    </reaction>
</comment>
<dbReference type="Proteomes" id="UP000001453">
    <property type="component" value="Chromosome"/>
</dbReference>
<dbReference type="InterPro" id="IPR027417">
    <property type="entry name" value="P-loop_NTPase"/>
</dbReference>
<evidence type="ECO:0000313" key="8">
    <source>
        <dbReference type="EMBL" id="ADP39253.1"/>
    </source>
</evidence>
<accession>E3D783</accession>
<dbReference type="Pfam" id="PF06414">
    <property type="entry name" value="Zeta_toxin"/>
    <property type="match status" value="1"/>
</dbReference>
<evidence type="ECO:0000256" key="3">
    <source>
        <dbReference type="ARBA" id="ARBA00022741"/>
    </source>
</evidence>
<comment type="similarity">
    <text evidence="1">Belongs to the zeta toxin family.</text>
</comment>
<name>E3D783_GARV3</name>
<evidence type="ECO:0000256" key="6">
    <source>
        <dbReference type="ARBA" id="ARBA00048178"/>
    </source>
</evidence>
<dbReference type="GO" id="GO:0005524">
    <property type="term" value="F:ATP binding"/>
    <property type="evidence" value="ECO:0007669"/>
    <property type="project" value="UniProtKB-KW"/>
</dbReference>
<dbReference type="GO" id="GO:0016301">
    <property type="term" value="F:kinase activity"/>
    <property type="evidence" value="ECO:0007669"/>
    <property type="project" value="InterPro"/>
</dbReference>
<keyword evidence="4" id="KW-0067">ATP-binding</keyword>
<dbReference type="HOGENOM" id="CLU_064262_2_0_11"/>
<sequence length="269" mass="30906">MGKCDFAMVIEDFSEEYFTHCLLRNLRSLQMYKHADLHPKAVLLGGQSGAGKTTIHVIKQKEFNGNIIILDADSYRTQHPYYCELLDKYGKESVKYTSAFSAKMVRSLIDELSSKKYNLIIEGTLRSVEVPSSTAKMLIDRGYRISLAVIATKPELSWISTLIRYREMYLEDPKSARATPKDHHDNIVNNIVDNLLKLEQSKIFDRIQIYKRDEKCIYDSDSYKNSPNITAASVLKEVLFGKKTIDEKKLICHAKNRLNELDKLIDKSL</sequence>
<reference evidence="8 9" key="1">
    <citation type="journal article" date="2010" name="PLoS ONE">
        <title>Comparative genomics of Gardnerella vaginalis strains reveals substantial differences in metabolic and virulence potential.</title>
        <authorList>
            <person name="Yeoman C.J."/>
            <person name="Yildirim S."/>
            <person name="Thomas S.M."/>
            <person name="Durkin A.S."/>
            <person name="Torralba M."/>
            <person name="Sutton G."/>
            <person name="Buhay C.J."/>
            <person name="Ding Y."/>
            <person name="Dugan-Rocha S.P."/>
            <person name="Muzny D.M."/>
            <person name="Qin X."/>
            <person name="Gibbs R.A."/>
            <person name="Leigh S.R."/>
            <person name="Stumpf R."/>
            <person name="White B.A."/>
            <person name="Highlander S.K."/>
            <person name="Nelson K.E."/>
            <person name="Wilson B.A."/>
        </authorList>
    </citation>
    <scope>NUCLEOTIDE SEQUENCE [LARGE SCALE GENOMIC DNA]</scope>
    <source>
        <strain evidence="9">ATCC 14019 / 317</strain>
    </source>
</reference>
<dbReference type="SUPFAM" id="SSF52540">
    <property type="entry name" value="P-loop containing nucleoside triphosphate hydrolases"/>
    <property type="match status" value="1"/>
</dbReference>
<keyword evidence="3" id="KW-0547">Nucleotide-binding</keyword>
<proteinExistence type="inferred from homology"/>
<feature type="domain" description="Zeta toxin" evidence="7">
    <location>
        <begin position="34"/>
        <end position="221"/>
    </location>
</feature>
<evidence type="ECO:0000256" key="1">
    <source>
        <dbReference type="ARBA" id="ARBA00009104"/>
    </source>
</evidence>
<evidence type="ECO:0000256" key="5">
    <source>
        <dbReference type="ARBA" id="ARBA00032897"/>
    </source>
</evidence>
<evidence type="ECO:0000313" key="9">
    <source>
        <dbReference type="Proteomes" id="UP000001453"/>
    </source>
</evidence>
<dbReference type="InterPro" id="IPR010488">
    <property type="entry name" value="Zeta_toxin_domain"/>
</dbReference>
<dbReference type="OrthoDB" id="3418729at2"/>
<dbReference type="EMBL" id="CP002104">
    <property type="protein sequence ID" value="ADP39253.1"/>
    <property type="molecule type" value="Genomic_DNA"/>
</dbReference>
<evidence type="ECO:0000256" key="4">
    <source>
        <dbReference type="ARBA" id="ARBA00022840"/>
    </source>
</evidence>